<comment type="cofactor">
    <cofactor evidence="12">
        <name>Zn(2+)</name>
        <dbReference type="ChEBI" id="CHEBI:29105"/>
    </cofactor>
    <text evidence="12">Binds 2 Zn(2+) ions per subunit. It is not clear if Zn(2+) or Mg(2+) is physiologically important.</text>
</comment>
<feature type="binding site" evidence="9 11">
    <location>
        <begin position="360"/>
        <end position="364"/>
    </location>
    <ligand>
        <name>substrate</name>
    </ligand>
</feature>
<evidence type="ECO:0000256" key="3">
    <source>
        <dbReference type="ARBA" id="ARBA00022723"/>
    </source>
</evidence>
<feature type="binding site" evidence="12">
    <location>
        <position position="159"/>
    </location>
    <ligand>
        <name>Zn(2+)</name>
        <dbReference type="ChEBI" id="CHEBI:29105"/>
        <label>1</label>
        <note>catalytic</note>
    </ligand>
</feature>
<feature type="binding site" evidence="12">
    <location>
        <position position="47"/>
    </location>
    <ligand>
        <name>Ca(2+)</name>
        <dbReference type="ChEBI" id="CHEBI:29108"/>
    </ligand>
</feature>
<gene>
    <name evidence="9" type="primary">rnj</name>
    <name evidence="14" type="ordered locus">Hipma_0034</name>
</gene>
<feature type="binding site" evidence="12">
    <location>
        <position position="70"/>
    </location>
    <ligand>
        <name>Zn(2+)</name>
        <dbReference type="ChEBI" id="CHEBI:29105"/>
        <label>1</label>
        <note>catalytic</note>
    </ligand>
</feature>
<keyword evidence="3 12" id="KW-0479">Metal-binding</keyword>
<dbReference type="AlphaFoldDB" id="F2LWN9"/>
<keyword evidence="8 9" id="KW-0694">RNA-binding</keyword>
<keyword evidence="6 12" id="KW-0862">Zinc</keyword>
<dbReference type="RefSeq" id="WP_013681062.1">
    <property type="nucleotide sequence ID" value="NC_015318.1"/>
</dbReference>
<dbReference type="GO" id="GO:0003723">
    <property type="term" value="F:RNA binding"/>
    <property type="evidence" value="ECO:0007669"/>
    <property type="project" value="UniProtKB-UniRule"/>
</dbReference>
<evidence type="ECO:0000259" key="13">
    <source>
        <dbReference type="SMART" id="SM00849"/>
    </source>
</evidence>
<dbReference type="Pfam" id="PF00753">
    <property type="entry name" value="Lactamase_B"/>
    <property type="match status" value="1"/>
</dbReference>
<dbReference type="Pfam" id="PF22505">
    <property type="entry name" value="RNase_J_b_CASP"/>
    <property type="match status" value="1"/>
</dbReference>
<comment type="similarity">
    <text evidence="9">Belongs to the metallo-beta-lactamase superfamily. RNA-metabolizing metallo-beta-lactamase-like family. Bacterial RNase J subfamily.</text>
</comment>
<feature type="binding site" evidence="12">
    <location>
        <position position="386"/>
    </location>
    <ligand>
        <name>Zn(2+)</name>
        <dbReference type="ChEBI" id="CHEBI:29105"/>
        <label>1</label>
        <note>catalytic</note>
    </ligand>
</feature>
<dbReference type="InterPro" id="IPR041636">
    <property type="entry name" value="RNase_J_C"/>
</dbReference>
<dbReference type="EMBL" id="CP002606">
    <property type="protein sequence ID" value="AEA33017.1"/>
    <property type="molecule type" value="Genomic_DNA"/>
</dbReference>
<dbReference type="InterPro" id="IPR055132">
    <property type="entry name" value="RNase_J_b_CASP"/>
</dbReference>
<organism evidence="14 15">
    <name type="scientific">Hippea maritima (strain ATCC 700847 / DSM 10411 / MH2)</name>
    <dbReference type="NCBI Taxonomy" id="760142"/>
    <lineage>
        <taxon>Bacteria</taxon>
        <taxon>Pseudomonadati</taxon>
        <taxon>Campylobacterota</taxon>
        <taxon>Desulfurellia</taxon>
        <taxon>Desulfurellales</taxon>
        <taxon>Hippeaceae</taxon>
        <taxon>Hippea</taxon>
    </lineage>
</organism>
<dbReference type="GO" id="GO:0004521">
    <property type="term" value="F:RNA endonuclease activity"/>
    <property type="evidence" value="ECO:0007669"/>
    <property type="project" value="UniProtKB-UniRule"/>
</dbReference>
<dbReference type="STRING" id="760142.Hipma_0034"/>
<keyword evidence="2 9" id="KW-0540">Nuclease</keyword>
<protein>
    <recommendedName>
        <fullName evidence="9">Ribonuclease J</fullName>
        <shortName evidence="9">RNase J</shortName>
        <ecNumber evidence="9">3.1.-.-</ecNumber>
    </recommendedName>
</protein>
<dbReference type="CDD" id="cd07714">
    <property type="entry name" value="RNaseJ_MBL-fold"/>
    <property type="match status" value="1"/>
</dbReference>
<feature type="binding site" evidence="12">
    <location>
        <position position="45"/>
    </location>
    <ligand>
        <name>Ca(2+)</name>
        <dbReference type="ChEBI" id="CHEBI:29108"/>
    </ligand>
</feature>
<evidence type="ECO:0000256" key="8">
    <source>
        <dbReference type="ARBA" id="ARBA00022884"/>
    </source>
</evidence>
<feature type="active site" description="Proton acceptor" evidence="10">
    <location>
        <position position="364"/>
    </location>
</feature>
<dbReference type="InterPro" id="IPR036866">
    <property type="entry name" value="RibonucZ/Hydroxyglut_hydro"/>
</dbReference>
<dbReference type="InterPro" id="IPR042173">
    <property type="entry name" value="RNase_J_2"/>
</dbReference>
<keyword evidence="4 9" id="KW-0255">Endonuclease</keyword>
<proteinExistence type="inferred from homology"/>
<dbReference type="Gene3D" id="3.40.50.10710">
    <property type="entry name" value="Metallo-hydrolase/oxidoreductase"/>
    <property type="match status" value="1"/>
</dbReference>
<dbReference type="HOGENOM" id="CLU_008727_3_1_7"/>
<evidence type="ECO:0000256" key="2">
    <source>
        <dbReference type="ARBA" id="ARBA00022722"/>
    </source>
</evidence>
<feature type="binding site" evidence="11">
    <location>
        <begin position="228"/>
        <end position="230"/>
    </location>
    <ligand>
        <name>substrate</name>
    </ligand>
</feature>
<evidence type="ECO:0000256" key="9">
    <source>
        <dbReference type="HAMAP-Rule" id="MF_01491"/>
    </source>
</evidence>
<comment type="cofactor">
    <cofactor evidence="12">
        <name>Ca(2+)</name>
        <dbReference type="ChEBI" id="CHEBI:29108"/>
    </cofactor>
    <text evidence="12">Binds 1 Ca(2+) cation per subunit. Seen in 1 crystal structure, it is not clear if it is physiologically important.</text>
</comment>
<evidence type="ECO:0000256" key="7">
    <source>
        <dbReference type="ARBA" id="ARBA00022839"/>
    </source>
</evidence>
<dbReference type="NCBIfam" id="TIGR00649">
    <property type="entry name" value="MG423"/>
    <property type="match status" value="1"/>
</dbReference>
<comment type="function">
    <text evidence="9">An RNase that has 5'-3' exonuclease and possibly endonuclease activity. Involved in maturation of rRNA and in some organisms also mRNA maturation and/or decay.</text>
</comment>
<dbReference type="PIRSF" id="PIRSF004803">
    <property type="entry name" value="RnjA"/>
    <property type="match status" value="1"/>
</dbReference>
<feature type="binding site" evidence="12">
    <location>
        <position position="72"/>
    </location>
    <ligand>
        <name>Zn(2+)</name>
        <dbReference type="ChEBI" id="CHEBI:29105"/>
        <label>1</label>
        <note>catalytic</note>
    </ligand>
</feature>
<accession>F2LWN9</accession>
<evidence type="ECO:0000256" key="12">
    <source>
        <dbReference type="PIRSR" id="PIRSR004803-3"/>
    </source>
</evidence>
<reference evidence="15" key="2">
    <citation type="submission" date="2011-03" db="EMBL/GenBank/DDBJ databases">
        <title>The complete genome of Hippea maritima DSM 10411.</title>
        <authorList>
            <consortium name="US DOE Joint Genome Institute (JGI-PGF)"/>
            <person name="Lucas S."/>
            <person name="Copeland A."/>
            <person name="Lapidus A."/>
            <person name="Bruce D."/>
            <person name="Goodwin L."/>
            <person name="Pitluck S."/>
            <person name="Peters L."/>
            <person name="Kyrpides N."/>
            <person name="Mavromatis K."/>
            <person name="Pagani I."/>
            <person name="Ivanova N."/>
            <person name="Mikhailova N."/>
            <person name="Lu M."/>
            <person name="Detter J.C."/>
            <person name="Tapia R."/>
            <person name="Han C."/>
            <person name="Land M."/>
            <person name="Hauser L."/>
            <person name="Markowitz V."/>
            <person name="Cheng J.-F."/>
            <person name="Hugenholtz P."/>
            <person name="Woyke T."/>
            <person name="Wu D."/>
            <person name="Spring S."/>
            <person name="Schroeder M."/>
            <person name="Brambilla E."/>
            <person name="Klenk H.-P."/>
            <person name="Eisen J.A."/>
        </authorList>
    </citation>
    <scope>NUCLEOTIDE SEQUENCE [LARGE SCALE GENOMIC DNA]</scope>
    <source>
        <strain evidence="15">ATCC 700847 / DSM 10411 / MH2</strain>
    </source>
</reference>
<feature type="binding site" evidence="12">
    <location>
        <position position="439"/>
    </location>
    <ligand>
        <name>Ca(2+)</name>
        <dbReference type="ChEBI" id="CHEBI:29108"/>
    </ligand>
</feature>
<dbReference type="GO" id="GO:0008270">
    <property type="term" value="F:zinc ion binding"/>
    <property type="evidence" value="ECO:0007669"/>
    <property type="project" value="InterPro"/>
</dbReference>
<dbReference type="Pfam" id="PF07521">
    <property type="entry name" value="RMMBL"/>
    <property type="match status" value="1"/>
</dbReference>
<keyword evidence="12" id="KW-0106">Calcium</keyword>
<feature type="active site" description="Proton donor" evidence="10">
    <location>
        <position position="191"/>
    </location>
</feature>
<dbReference type="InterPro" id="IPR001279">
    <property type="entry name" value="Metallo-B-lactamas"/>
</dbReference>
<dbReference type="InterPro" id="IPR004613">
    <property type="entry name" value="RNase_J"/>
</dbReference>
<keyword evidence="15" id="KW-1185">Reference proteome</keyword>
<dbReference type="GO" id="GO:0006364">
    <property type="term" value="P:rRNA processing"/>
    <property type="evidence" value="ECO:0007669"/>
    <property type="project" value="UniProtKB-UniRule"/>
</dbReference>
<dbReference type="Proteomes" id="UP000008139">
    <property type="component" value="Chromosome"/>
</dbReference>
<feature type="binding site" evidence="12">
    <location>
        <position position="74"/>
    </location>
    <ligand>
        <name>Zn(2+)</name>
        <dbReference type="ChEBI" id="CHEBI:29105"/>
        <label>1</label>
        <note>catalytic</note>
    </ligand>
</feature>
<dbReference type="HAMAP" id="MF_01491">
    <property type="entry name" value="RNase_J_bact"/>
    <property type="match status" value="1"/>
</dbReference>
<dbReference type="KEGG" id="hmr:Hipma_0034"/>
<dbReference type="Pfam" id="PF17770">
    <property type="entry name" value="RNase_J_C"/>
    <property type="match status" value="1"/>
</dbReference>
<dbReference type="InterPro" id="IPR001587">
    <property type="entry name" value="RNase_J_CS"/>
</dbReference>
<keyword evidence="5 9" id="KW-0378">Hydrolase</keyword>
<comment type="subunit">
    <text evidence="9">Homodimer, may be a subunit of the RNA degradosome.</text>
</comment>
<evidence type="ECO:0000313" key="14">
    <source>
        <dbReference type="EMBL" id="AEA33017.1"/>
    </source>
</evidence>
<dbReference type="GO" id="GO:0004534">
    <property type="term" value="F:5'-3' RNA exonuclease activity"/>
    <property type="evidence" value="ECO:0007669"/>
    <property type="project" value="UniProtKB-UniRule"/>
</dbReference>
<dbReference type="PROSITE" id="PS01292">
    <property type="entry name" value="UPF0036"/>
    <property type="match status" value="1"/>
</dbReference>
<keyword evidence="1 9" id="KW-0963">Cytoplasm</keyword>
<evidence type="ECO:0000256" key="10">
    <source>
        <dbReference type="PIRSR" id="PIRSR004803-1"/>
    </source>
</evidence>
<feature type="binding site" evidence="12">
    <location>
        <position position="137"/>
    </location>
    <ligand>
        <name>Zn(2+)</name>
        <dbReference type="ChEBI" id="CHEBI:29105"/>
        <label>1</label>
        <note>catalytic</note>
    </ligand>
</feature>
<evidence type="ECO:0000256" key="5">
    <source>
        <dbReference type="ARBA" id="ARBA00022801"/>
    </source>
</evidence>
<name>F2LWN9_HIPMA</name>
<dbReference type="SUPFAM" id="SSF56281">
    <property type="entry name" value="Metallo-hydrolase/oxidoreductase"/>
    <property type="match status" value="1"/>
</dbReference>
<sequence length="551" mass="61204">MAEFVNVVALGGLDEIGLNSTVFETQNDMILVDAGLMFPEEDMLGVDIVIPDFSYIYENKDKLRALILTHAHEDHVGAIPYLLQNINVPIYGTKLTLGLVKAKLKEFKITNVQFVEIEPSRKFQIGDFELEPIRTTHSIVDGVGFAITTDVGVIIHTGDFKIDQTPVDGKPFDMLKFSEYGSKGVKLLLSDSTNATVKGFTGSEKEIKRGFLDIFSSAKGRILVVTFASNIHRIQQVVNTAIETNRKVCITGKSMVQNATIARQLGYLSIPDNVLVCEDEIAKFSDKELIIVTTGSQGEPMSGLSRIALGEHKNIKIKPTDTVVISAKAIPGNERAILKVINTLSRKGAKVFYEGNSNVHVSGHASQEELKLMINMVRPQYFMPIHGEYMMRRQHASIAEELGIPSRNIFTIDNGDVLTLTKDNAKMEQKIRTGRVFVDGKGVGDVEDVVIRDRIKLSTDGFVVVIVTVSNTTGELLSDPEIITKGLLYEEKSQKLLHEATMMVKNLINQSGVDLKTDAYEIKKKIRKAMNKFLHKKLMRNPMVLPIIMEI</sequence>
<evidence type="ECO:0000256" key="11">
    <source>
        <dbReference type="PIRSR" id="PIRSR004803-2"/>
    </source>
</evidence>
<dbReference type="eggNOG" id="COG0595">
    <property type="taxonomic scope" value="Bacteria"/>
</dbReference>
<dbReference type="InterPro" id="IPR011108">
    <property type="entry name" value="RMMBL"/>
</dbReference>
<comment type="subcellular location">
    <subcellularLocation>
        <location evidence="9">Cytoplasm</location>
    </subcellularLocation>
</comment>
<dbReference type="PANTHER" id="PTHR43694">
    <property type="entry name" value="RIBONUCLEASE J"/>
    <property type="match status" value="1"/>
</dbReference>
<dbReference type="Gene3D" id="3.60.15.10">
    <property type="entry name" value="Ribonuclease Z/Hydroxyacylglutathione hydrolase-like"/>
    <property type="match status" value="1"/>
</dbReference>
<dbReference type="Gene3D" id="3.10.20.580">
    <property type="match status" value="1"/>
</dbReference>
<feature type="binding site" evidence="12">
    <location>
        <position position="75"/>
    </location>
    <ligand>
        <name>Zn(2+)</name>
        <dbReference type="ChEBI" id="CHEBI:29105"/>
        <label>1</label>
        <note>catalytic</note>
    </ligand>
</feature>
<keyword evidence="7 9" id="KW-0269">Exonuclease</keyword>
<evidence type="ECO:0000256" key="1">
    <source>
        <dbReference type="ARBA" id="ARBA00022490"/>
    </source>
</evidence>
<evidence type="ECO:0000256" key="4">
    <source>
        <dbReference type="ARBA" id="ARBA00022759"/>
    </source>
</evidence>
<dbReference type="GO" id="GO:0005737">
    <property type="term" value="C:cytoplasm"/>
    <property type="evidence" value="ECO:0007669"/>
    <property type="project" value="UniProtKB-SubCell"/>
</dbReference>
<dbReference type="PANTHER" id="PTHR43694:SF1">
    <property type="entry name" value="RIBONUCLEASE J"/>
    <property type="match status" value="1"/>
</dbReference>
<dbReference type="EC" id="3.1.-.-" evidence="9"/>
<dbReference type="InterPro" id="IPR030854">
    <property type="entry name" value="RNase_J_bac"/>
</dbReference>
<keyword evidence="9" id="KW-0698">rRNA processing</keyword>
<dbReference type="OrthoDB" id="9770211at2"/>
<dbReference type="SMART" id="SM00849">
    <property type="entry name" value="Lactamase_B"/>
    <property type="match status" value="1"/>
</dbReference>
<evidence type="ECO:0000256" key="6">
    <source>
        <dbReference type="ARBA" id="ARBA00022833"/>
    </source>
</evidence>
<dbReference type="InParanoid" id="F2LWN9"/>
<feature type="domain" description="Metallo-beta-lactamase" evidence="13">
    <location>
        <begin position="17"/>
        <end position="211"/>
    </location>
</feature>
<reference evidence="14 15" key="1">
    <citation type="journal article" date="2011" name="Stand. Genomic Sci.">
        <title>Complete genome sequence of the thermophilic sulfur-reducer Hippea maritima type strain (MH(2)).</title>
        <authorList>
            <person name="Huntemann M."/>
            <person name="Lu M."/>
            <person name="Nolan M."/>
            <person name="Lapidus A."/>
            <person name="Lucas S."/>
            <person name="Hammon N."/>
            <person name="Deshpande S."/>
            <person name="Cheng J.F."/>
            <person name="Tapia R."/>
            <person name="Han C."/>
            <person name="Goodwin L."/>
            <person name="Pitluck S."/>
            <person name="Liolios K."/>
            <person name="Pagani I."/>
            <person name="Ivanova N."/>
            <person name="Ovchinikova G."/>
            <person name="Pati A."/>
            <person name="Chen A."/>
            <person name="Palaniappan K."/>
            <person name="Land M."/>
            <person name="Hauser L."/>
            <person name="Jeffries C.D."/>
            <person name="Detter J.C."/>
            <person name="Brambilla E.M."/>
            <person name="Rohde M."/>
            <person name="Spring S."/>
            <person name="Goker M."/>
            <person name="Woyke T."/>
            <person name="Bristow J."/>
            <person name="Eisen J.A."/>
            <person name="Markowitz V."/>
            <person name="Hugenholtz P."/>
            <person name="Kyrpides N.C."/>
            <person name="Klenk H.P."/>
            <person name="Mavromatis K."/>
        </authorList>
    </citation>
    <scope>NUCLEOTIDE SEQUENCE [LARGE SCALE GENOMIC DNA]</scope>
    <source>
        <strain evidence="15">ATCC 700847 / DSM 10411 / MH2</strain>
    </source>
</reference>
<evidence type="ECO:0000313" key="15">
    <source>
        <dbReference type="Proteomes" id="UP000008139"/>
    </source>
</evidence>